<reference evidence="7" key="1">
    <citation type="submission" date="2023-08" db="EMBL/GenBank/DDBJ databases">
        <authorList>
            <person name="Chen Y."/>
            <person name="Shah S."/>
            <person name="Dougan E. K."/>
            <person name="Thang M."/>
            <person name="Chan C."/>
        </authorList>
    </citation>
    <scope>NUCLEOTIDE SEQUENCE</scope>
</reference>
<comment type="caution">
    <text evidence="7">The sequence shown here is derived from an EMBL/GenBank/DDBJ whole genome shotgun (WGS) entry which is preliminary data.</text>
</comment>
<dbReference type="GO" id="GO:0003677">
    <property type="term" value="F:DNA binding"/>
    <property type="evidence" value="ECO:0007669"/>
    <property type="project" value="UniProtKB-KW"/>
</dbReference>
<dbReference type="GO" id="GO:0000786">
    <property type="term" value="C:nucleosome"/>
    <property type="evidence" value="ECO:0007669"/>
    <property type="project" value="InterPro"/>
</dbReference>
<dbReference type="Proteomes" id="UP001178507">
    <property type="component" value="Unassembled WGS sequence"/>
</dbReference>
<dbReference type="SUPFAM" id="SSF47113">
    <property type="entry name" value="Histone-fold"/>
    <property type="match status" value="1"/>
</dbReference>
<dbReference type="Pfam" id="PF00125">
    <property type="entry name" value="Histone"/>
    <property type="match status" value="1"/>
</dbReference>
<keyword evidence="8" id="KW-1185">Reference proteome</keyword>
<evidence type="ECO:0000313" key="8">
    <source>
        <dbReference type="Proteomes" id="UP001178507"/>
    </source>
</evidence>
<dbReference type="GO" id="GO:0030527">
    <property type="term" value="F:structural constituent of chromatin"/>
    <property type="evidence" value="ECO:0007669"/>
    <property type="project" value="InterPro"/>
</dbReference>
<organism evidence="7 8">
    <name type="scientific">Effrenium voratum</name>
    <dbReference type="NCBI Taxonomy" id="2562239"/>
    <lineage>
        <taxon>Eukaryota</taxon>
        <taxon>Sar</taxon>
        <taxon>Alveolata</taxon>
        <taxon>Dinophyceae</taxon>
        <taxon>Suessiales</taxon>
        <taxon>Symbiodiniaceae</taxon>
        <taxon>Effrenium</taxon>
    </lineage>
</organism>
<feature type="domain" description="Core Histone H2A/H2B/H3" evidence="6">
    <location>
        <begin position="107"/>
        <end position="155"/>
    </location>
</feature>
<dbReference type="InterPro" id="IPR000164">
    <property type="entry name" value="Histone_H3/CENP-A"/>
</dbReference>
<evidence type="ECO:0000256" key="5">
    <source>
        <dbReference type="SAM" id="MobiDB-lite"/>
    </source>
</evidence>
<name>A0AA36NGW7_9DINO</name>
<comment type="subcellular location">
    <subcellularLocation>
        <location evidence="1">Nucleus</location>
    </subcellularLocation>
</comment>
<evidence type="ECO:0000256" key="4">
    <source>
        <dbReference type="ARBA" id="ARBA00023242"/>
    </source>
</evidence>
<evidence type="ECO:0000313" key="7">
    <source>
        <dbReference type="EMBL" id="CAJ1401708.1"/>
    </source>
</evidence>
<accession>A0AA36NGW7</accession>
<evidence type="ECO:0000256" key="1">
    <source>
        <dbReference type="ARBA" id="ARBA00004123"/>
    </source>
</evidence>
<dbReference type="GO" id="GO:0005634">
    <property type="term" value="C:nucleus"/>
    <property type="evidence" value="ECO:0007669"/>
    <property type="project" value="UniProtKB-SubCell"/>
</dbReference>
<proteinExistence type="inferred from homology"/>
<keyword evidence="3" id="KW-0238">DNA-binding</keyword>
<dbReference type="SMART" id="SM00428">
    <property type="entry name" value="H3"/>
    <property type="match status" value="1"/>
</dbReference>
<evidence type="ECO:0000256" key="3">
    <source>
        <dbReference type="ARBA" id="ARBA00023125"/>
    </source>
</evidence>
<gene>
    <name evidence="7" type="ORF">EVOR1521_LOCUS24804</name>
</gene>
<dbReference type="GO" id="GO:0046982">
    <property type="term" value="F:protein heterodimerization activity"/>
    <property type="evidence" value="ECO:0007669"/>
    <property type="project" value="InterPro"/>
</dbReference>
<dbReference type="Gene3D" id="1.10.20.10">
    <property type="entry name" value="Histone, subunit A"/>
    <property type="match status" value="1"/>
</dbReference>
<dbReference type="EMBL" id="CAUJNA010003427">
    <property type="protein sequence ID" value="CAJ1401708.1"/>
    <property type="molecule type" value="Genomic_DNA"/>
</dbReference>
<feature type="region of interest" description="Disordered" evidence="5">
    <location>
        <begin position="1"/>
        <end position="27"/>
    </location>
</feature>
<evidence type="ECO:0000256" key="2">
    <source>
        <dbReference type="ARBA" id="ARBA00010343"/>
    </source>
</evidence>
<evidence type="ECO:0000259" key="6">
    <source>
        <dbReference type="Pfam" id="PF00125"/>
    </source>
</evidence>
<sequence length="163" mass="19175">MVKEKRPPLKSGPKPLHQQVEAEKEATKRRCELQGRQWSGKMAQGRVAMIEIRHYQRSTELLIPKNRFHRAVKDICKQVSEKKYQEWEQRRREGVEEKDHWQPPQLYRMESQALLALQEAAECLVTAMMDECNAAAVHAKRVTVMPKDLMLIRRLNGTWVWSS</sequence>
<protein>
    <recommendedName>
        <fullName evidence="6">Core Histone H2A/H2B/H3 domain-containing protein</fullName>
    </recommendedName>
</protein>
<comment type="similarity">
    <text evidence="2">Belongs to the histone H3 family.</text>
</comment>
<dbReference type="InterPro" id="IPR007125">
    <property type="entry name" value="H2A/H2B/H3"/>
</dbReference>
<keyword evidence="4" id="KW-0539">Nucleus</keyword>
<dbReference type="AlphaFoldDB" id="A0AA36NGW7"/>
<dbReference type="PANTHER" id="PTHR11426">
    <property type="entry name" value="HISTONE H3"/>
    <property type="match status" value="1"/>
</dbReference>
<dbReference type="InterPro" id="IPR009072">
    <property type="entry name" value="Histone-fold"/>
</dbReference>